<feature type="compositionally biased region" description="Low complexity" evidence="1">
    <location>
        <begin position="208"/>
        <end position="219"/>
    </location>
</feature>
<feature type="transmembrane region" description="Helical" evidence="2">
    <location>
        <begin position="164"/>
        <end position="186"/>
    </location>
</feature>
<dbReference type="EMBL" id="JADQBC010000040">
    <property type="protein sequence ID" value="MBR8827717.1"/>
    <property type="molecule type" value="Genomic_DNA"/>
</dbReference>
<organism evidence="3 4">
    <name type="scientific">Gomphosphaeria aponina SAG 52.96 = DSM 107014</name>
    <dbReference type="NCBI Taxonomy" id="1521640"/>
    <lineage>
        <taxon>Bacteria</taxon>
        <taxon>Bacillati</taxon>
        <taxon>Cyanobacteriota</taxon>
        <taxon>Cyanophyceae</taxon>
        <taxon>Oscillatoriophycideae</taxon>
        <taxon>Chroococcales</taxon>
        <taxon>Gomphosphaeriaceae</taxon>
        <taxon>Gomphosphaeria</taxon>
    </lineage>
</organism>
<keyword evidence="2" id="KW-0812">Transmembrane</keyword>
<accession>A0A941GT81</accession>
<comment type="caution">
    <text evidence="3">The sequence shown here is derived from an EMBL/GenBank/DDBJ whole genome shotgun (WGS) entry which is preliminary data.</text>
</comment>
<dbReference type="InterPro" id="IPR025569">
    <property type="entry name" value="DUF4335"/>
</dbReference>
<evidence type="ECO:0000313" key="3">
    <source>
        <dbReference type="EMBL" id="MBR8827717.1"/>
    </source>
</evidence>
<protein>
    <submittedName>
        <fullName evidence="3">DUF4335 domain-containing protein</fullName>
    </submittedName>
</protein>
<evidence type="ECO:0000256" key="1">
    <source>
        <dbReference type="SAM" id="MobiDB-lite"/>
    </source>
</evidence>
<dbReference type="Proteomes" id="UP000767446">
    <property type="component" value="Unassembled WGS sequence"/>
</dbReference>
<proteinExistence type="predicted"/>
<keyword evidence="2" id="KW-1133">Transmembrane helix</keyword>
<name>A0A941GT81_9CHRO</name>
<sequence>MRRQYSSPNCKLILEGLSNDIASENLLDGIPLMSILINSECHFVGSDQVMSGGRDFFESLVKAVSAYAQEFLSGLEHPTENVSDSDWVLLEKVKGKNLHRLIWQSLDNNNQTCAMDLTTVQLFDLVETVDQFFADARTLPEIKWTVQPVSRRYRQTDEPLVERATPLAFGLASLALTGIALFFVPIPEEVKDPNREPLPQSNPSETQSIPSEPPNSSNP</sequence>
<gene>
    <name evidence="3" type="ORF">DSM107014_07385</name>
</gene>
<dbReference type="Pfam" id="PF14233">
    <property type="entry name" value="DUF4335"/>
    <property type="match status" value="1"/>
</dbReference>
<reference evidence="3" key="1">
    <citation type="submission" date="2021-02" db="EMBL/GenBank/DDBJ databases">
        <title>Metagenome analyses of Stigonema ocellatum DSM 106950, Chlorogloea purpurea SAG 13.99 and Gomphosphaeria aponina DSM 107014.</title>
        <authorList>
            <person name="Marter P."/>
            <person name="Huang S."/>
        </authorList>
    </citation>
    <scope>NUCLEOTIDE SEQUENCE</scope>
    <source>
        <strain evidence="3">JP213</strain>
    </source>
</reference>
<dbReference type="AlphaFoldDB" id="A0A941GT81"/>
<evidence type="ECO:0000313" key="4">
    <source>
        <dbReference type="Proteomes" id="UP000767446"/>
    </source>
</evidence>
<feature type="region of interest" description="Disordered" evidence="1">
    <location>
        <begin position="190"/>
        <end position="219"/>
    </location>
</feature>
<evidence type="ECO:0000256" key="2">
    <source>
        <dbReference type="SAM" id="Phobius"/>
    </source>
</evidence>
<keyword evidence="2" id="KW-0472">Membrane</keyword>